<comment type="caution">
    <text evidence="2">The sequence shown here is derived from an EMBL/GenBank/DDBJ whole genome shotgun (WGS) entry which is preliminary data.</text>
</comment>
<dbReference type="Proteomes" id="UP000636709">
    <property type="component" value="Unassembled WGS sequence"/>
</dbReference>
<evidence type="ECO:0000313" key="3">
    <source>
        <dbReference type="Proteomes" id="UP000636709"/>
    </source>
</evidence>
<dbReference type="AlphaFoldDB" id="A0A835B206"/>
<evidence type="ECO:0000313" key="1">
    <source>
        <dbReference type="EMBL" id="KAF8658983.1"/>
    </source>
</evidence>
<gene>
    <name evidence="2" type="ORF">HU200_042662</name>
    <name evidence="1" type="ORF">HU200_058823</name>
</gene>
<sequence length="19" mass="2078">MVQPSRHGLVYFGCSLNGI</sequence>
<protein>
    <submittedName>
        <fullName evidence="2">Uncharacterized protein</fullName>
    </submittedName>
</protein>
<dbReference type="EMBL" id="JACEFO010002054">
    <property type="protein sequence ID" value="KAF8687732.1"/>
    <property type="molecule type" value="Genomic_DNA"/>
</dbReference>
<proteinExistence type="predicted"/>
<dbReference type="EMBL" id="JACEFO010002477">
    <property type="protein sequence ID" value="KAF8658983.1"/>
    <property type="molecule type" value="Genomic_DNA"/>
</dbReference>
<keyword evidence="3" id="KW-1185">Reference proteome</keyword>
<name>A0A835B206_9POAL</name>
<accession>A0A835B206</accession>
<organism evidence="2 3">
    <name type="scientific">Digitaria exilis</name>
    <dbReference type="NCBI Taxonomy" id="1010633"/>
    <lineage>
        <taxon>Eukaryota</taxon>
        <taxon>Viridiplantae</taxon>
        <taxon>Streptophyta</taxon>
        <taxon>Embryophyta</taxon>
        <taxon>Tracheophyta</taxon>
        <taxon>Spermatophyta</taxon>
        <taxon>Magnoliopsida</taxon>
        <taxon>Liliopsida</taxon>
        <taxon>Poales</taxon>
        <taxon>Poaceae</taxon>
        <taxon>PACMAD clade</taxon>
        <taxon>Panicoideae</taxon>
        <taxon>Panicodae</taxon>
        <taxon>Paniceae</taxon>
        <taxon>Anthephorinae</taxon>
        <taxon>Digitaria</taxon>
    </lineage>
</organism>
<evidence type="ECO:0000313" key="2">
    <source>
        <dbReference type="EMBL" id="KAF8687732.1"/>
    </source>
</evidence>
<reference evidence="2" key="1">
    <citation type="submission" date="2020-07" db="EMBL/GenBank/DDBJ databases">
        <title>Genome sequence and genetic diversity analysis of an under-domesticated orphan crop, white fonio (Digitaria exilis).</title>
        <authorList>
            <person name="Bennetzen J.L."/>
            <person name="Chen S."/>
            <person name="Ma X."/>
            <person name="Wang X."/>
            <person name="Yssel A.E.J."/>
            <person name="Chaluvadi S.R."/>
            <person name="Johnson M."/>
            <person name="Gangashetty P."/>
            <person name="Hamidou F."/>
            <person name="Sanogo M.D."/>
            <person name="Zwaenepoel A."/>
            <person name="Wallace J."/>
            <person name="Van De Peer Y."/>
            <person name="Van Deynze A."/>
        </authorList>
    </citation>
    <scope>NUCLEOTIDE SEQUENCE</scope>
    <source>
        <tissue evidence="2">Leaves</tissue>
    </source>
</reference>